<dbReference type="Gene3D" id="1.10.10.10">
    <property type="entry name" value="Winged helix-like DNA-binding domain superfamily/Winged helix DNA-binding domain"/>
    <property type="match status" value="1"/>
</dbReference>
<dbReference type="PROSITE" id="PS50961">
    <property type="entry name" value="HTH_LA"/>
    <property type="match status" value="1"/>
</dbReference>
<dbReference type="CDD" id="cd07323">
    <property type="entry name" value="LAM"/>
    <property type="match status" value="1"/>
</dbReference>
<dbReference type="GO" id="GO:0005634">
    <property type="term" value="C:nucleus"/>
    <property type="evidence" value="ECO:0007669"/>
    <property type="project" value="UniProtKB-SubCell"/>
</dbReference>
<dbReference type="PROSITE" id="PS51939">
    <property type="entry name" value="XRRM"/>
    <property type="match status" value="1"/>
</dbReference>
<feature type="region of interest" description="Disordered" evidence="8">
    <location>
        <begin position="294"/>
        <end position="337"/>
    </location>
</feature>
<evidence type="ECO:0000256" key="2">
    <source>
        <dbReference type="ARBA" id="ARBA00008680"/>
    </source>
</evidence>
<dbReference type="InterPro" id="IPR036390">
    <property type="entry name" value="WH_DNA-bd_sf"/>
</dbReference>
<protein>
    <submittedName>
        <fullName evidence="12">Uncharacterized protein</fullName>
    </submittedName>
</protein>
<dbReference type="GO" id="GO:0003723">
    <property type="term" value="F:RNA binding"/>
    <property type="evidence" value="ECO:0007669"/>
    <property type="project" value="UniProtKB-UniRule"/>
</dbReference>
<dbReference type="SUPFAM" id="SSF46785">
    <property type="entry name" value="Winged helix' DNA-binding domain"/>
    <property type="match status" value="1"/>
</dbReference>
<dbReference type="SMART" id="SM00360">
    <property type="entry name" value="RRM"/>
    <property type="match status" value="1"/>
</dbReference>
<dbReference type="Pfam" id="PF08777">
    <property type="entry name" value="RRM_3"/>
    <property type="match status" value="1"/>
</dbReference>
<dbReference type="InterPro" id="IPR012677">
    <property type="entry name" value="Nucleotide-bd_a/b_plait_sf"/>
</dbReference>
<dbReference type="EMBL" id="JABFTP020000083">
    <property type="protein sequence ID" value="KAL3275516.1"/>
    <property type="molecule type" value="Genomic_DNA"/>
</dbReference>
<dbReference type="InterPro" id="IPR035979">
    <property type="entry name" value="RBD_domain_sf"/>
</dbReference>
<evidence type="ECO:0000259" key="9">
    <source>
        <dbReference type="PROSITE" id="PS50102"/>
    </source>
</evidence>
<evidence type="ECO:0000256" key="1">
    <source>
        <dbReference type="ARBA" id="ARBA00004123"/>
    </source>
</evidence>
<accession>A0ABD2NBG4</accession>
<gene>
    <name evidence="12" type="ORF">HHI36_020275</name>
</gene>
<evidence type="ECO:0000313" key="12">
    <source>
        <dbReference type="EMBL" id="KAL3275516.1"/>
    </source>
</evidence>
<dbReference type="InterPro" id="IPR002344">
    <property type="entry name" value="Lupus_La"/>
</dbReference>
<evidence type="ECO:0000256" key="5">
    <source>
        <dbReference type="ARBA" id="ARBA00023163"/>
    </source>
</evidence>
<sequence length="454" mass="53163">MNVENGDSIQRKGRHRKKQLYSTILQQMEFYFSDSNLSKDRYLSKLIQEDPYIDISVFMRFNKIRKLTESIDDLRKAISKSEILEISEDTQKVRRNTPIKVKENEDDCTIYVERISSDANHEFLSAIFSDFGSVAYVSIPKYKHNQMNKGFAFIEFDTKKEAENTLNYFESIGCKMSSNINPEDLCSISTFLKESQMNTSDDENSSTKIKSQKRKLSEDDEEPRKKMKNDIQVEEVGTNEEGDGKKKKKKEHKKKNLIKELGLQILSKYEWKKMRNSYLNLQRKKMKEVKMHLTKSKYSKQNWQEKNIQETENSSKKGQELENSDEKPPKPEYIPGTIVRVKLPEPCQSDKKIKMEIKAAAKDVKYVDVPLSSGSEEVFVRFATSEAAQKFCSEELPATKDILEGEEEKQYWKRIENDRLAKFQKSKKKQRGKDKLLKKAEKHLAKHTRFDENE</sequence>
<keyword evidence="3 7" id="KW-0694">RNA-binding</keyword>
<dbReference type="PANTHER" id="PTHR22792">
    <property type="entry name" value="LUPUS LA PROTEIN-RELATED"/>
    <property type="match status" value="1"/>
</dbReference>
<reference evidence="12 13" key="1">
    <citation type="journal article" date="2021" name="BMC Biol.">
        <title>Horizontally acquired antibacterial genes associated with adaptive radiation of ladybird beetles.</title>
        <authorList>
            <person name="Li H.S."/>
            <person name="Tang X.F."/>
            <person name="Huang Y.H."/>
            <person name="Xu Z.Y."/>
            <person name="Chen M.L."/>
            <person name="Du X.Y."/>
            <person name="Qiu B.Y."/>
            <person name="Chen P.T."/>
            <person name="Zhang W."/>
            <person name="Slipinski A."/>
            <person name="Escalona H.E."/>
            <person name="Waterhouse R.M."/>
            <person name="Zwick A."/>
            <person name="Pang H."/>
        </authorList>
    </citation>
    <scope>NUCLEOTIDE SEQUENCE [LARGE SCALE GENOMIC DNA]</scope>
    <source>
        <strain evidence="12">SYSU2018</strain>
    </source>
</reference>
<dbReference type="InterPro" id="IPR014886">
    <property type="entry name" value="La_xRRM"/>
</dbReference>
<feature type="domain" description="XRRM" evidence="11">
    <location>
        <begin position="332"/>
        <end position="442"/>
    </location>
</feature>
<evidence type="ECO:0000256" key="3">
    <source>
        <dbReference type="ARBA" id="ARBA00022884"/>
    </source>
</evidence>
<keyword evidence="6" id="KW-0539">Nucleus</keyword>
<evidence type="ECO:0000313" key="13">
    <source>
        <dbReference type="Proteomes" id="UP001516400"/>
    </source>
</evidence>
<dbReference type="Gene3D" id="3.30.70.330">
    <property type="match status" value="2"/>
</dbReference>
<dbReference type="SMART" id="SM00715">
    <property type="entry name" value="LA"/>
    <property type="match status" value="1"/>
</dbReference>
<dbReference type="PROSITE" id="PS50102">
    <property type="entry name" value="RRM"/>
    <property type="match status" value="1"/>
</dbReference>
<dbReference type="Pfam" id="PF00076">
    <property type="entry name" value="RRM_1"/>
    <property type="match status" value="1"/>
</dbReference>
<name>A0ABD2NBG4_9CUCU</name>
<dbReference type="AlphaFoldDB" id="A0ABD2NBG4"/>
<keyword evidence="4" id="KW-0805">Transcription regulation</keyword>
<evidence type="ECO:0000256" key="4">
    <source>
        <dbReference type="ARBA" id="ARBA00023015"/>
    </source>
</evidence>
<feature type="domain" description="HTH La-type RNA-binding" evidence="10">
    <location>
        <begin position="14"/>
        <end position="103"/>
    </location>
</feature>
<dbReference type="PRINTS" id="PR00302">
    <property type="entry name" value="LUPUSLA"/>
</dbReference>
<evidence type="ECO:0000259" key="11">
    <source>
        <dbReference type="PROSITE" id="PS51939"/>
    </source>
</evidence>
<proteinExistence type="inferred from homology"/>
<dbReference type="InterPro" id="IPR045180">
    <property type="entry name" value="La_dom_prot"/>
</dbReference>
<feature type="compositionally biased region" description="Basic and acidic residues" evidence="8">
    <location>
        <begin position="307"/>
        <end position="330"/>
    </location>
</feature>
<feature type="domain" description="RRM" evidence="9">
    <location>
        <begin position="108"/>
        <end position="214"/>
    </location>
</feature>
<evidence type="ECO:0000256" key="6">
    <source>
        <dbReference type="ARBA" id="ARBA00023242"/>
    </source>
</evidence>
<dbReference type="GO" id="GO:1990904">
    <property type="term" value="C:ribonucleoprotein complex"/>
    <property type="evidence" value="ECO:0007669"/>
    <property type="project" value="UniProtKB-UniRule"/>
</dbReference>
<dbReference type="Proteomes" id="UP001516400">
    <property type="component" value="Unassembled WGS sequence"/>
</dbReference>
<feature type="compositionally biased region" description="Basic and acidic residues" evidence="8">
    <location>
        <begin position="222"/>
        <end position="231"/>
    </location>
</feature>
<keyword evidence="13" id="KW-1185">Reference proteome</keyword>
<dbReference type="Pfam" id="PF05383">
    <property type="entry name" value="La"/>
    <property type="match status" value="1"/>
</dbReference>
<dbReference type="InterPro" id="IPR000504">
    <property type="entry name" value="RRM_dom"/>
</dbReference>
<comment type="subcellular location">
    <subcellularLocation>
        <location evidence="1">Nucleus</location>
    </subcellularLocation>
</comment>
<dbReference type="InterPro" id="IPR036388">
    <property type="entry name" value="WH-like_DNA-bd_sf"/>
</dbReference>
<comment type="similarity">
    <text evidence="2">Belongs to the LARP7 family.</text>
</comment>
<evidence type="ECO:0000256" key="8">
    <source>
        <dbReference type="SAM" id="MobiDB-lite"/>
    </source>
</evidence>
<dbReference type="PANTHER" id="PTHR22792:SF62">
    <property type="entry name" value="LA-RELATED PROTEIN 7"/>
    <property type="match status" value="1"/>
</dbReference>
<feature type="region of interest" description="Disordered" evidence="8">
    <location>
        <begin position="196"/>
        <end position="253"/>
    </location>
</feature>
<evidence type="ECO:0000259" key="10">
    <source>
        <dbReference type="PROSITE" id="PS50961"/>
    </source>
</evidence>
<dbReference type="SUPFAM" id="SSF54928">
    <property type="entry name" value="RNA-binding domain, RBD"/>
    <property type="match status" value="1"/>
</dbReference>
<keyword evidence="5" id="KW-0804">Transcription</keyword>
<comment type="caution">
    <text evidence="12">The sequence shown here is derived from an EMBL/GenBank/DDBJ whole genome shotgun (WGS) entry which is preliminary data.</text>
</comment>
<dbReference type="InterPro" id="IPR006630">
    <property type="entry name" value="La_HTH"/>
</dbReference>
<organism evidence="12 13">
    <name type="scientific">Cryptolaemus montrouzieri</name>
    <dbReference type="NCBI Taxonomy" id="559131"/>
    <lineage>
        <taxon>Eukaryota</taxon>
        <taxon>Metazoa</taxon>
        <taxon>Ecdysozoa</taxon>
        <taxon>Arthropoda</taxon>
        <taxon>Hexapoda</taxon>
        <taxon>Insecta</taxon>
        <taxon>Pterygota</taxon>
        <taxon>Neoptera</taxon>
        <taxon>Endopterygota</taxon>
        <taxon>Coleoptera</taxon>
        <taxon>Polyphaga</taxon>
        <taxon>Cucujiformia</taxon>
        <taxon>Coccinelloidea</taxon>
        <taxon>Coccinellidae</taxon>
        <taxon>Scymninae</taxon>
        <taxon>Scymnini</taxon>
        <taxon>Cryptolaemus</taxon>
    </lineage>
</organism>
<evidence type="ECO:0000256" key="7">
    <source>
        <dbReference type="PROSITE-ProRule" id="PRU00332"/>
    </source>
</evidence>